<dbReference type="SUPFAM" id="SSF63829">
    <property type="entry name" value="Calcium-dependent phosphotriesterase"/>
    <property type="match status" value="1"/>
</dbReference>
<dbReference type="InterPro" id="IPR000601">
    <property type="entry name" value="PKD_dom"/>
</dbReference>
<dbReference type="STRING" id="926562.Oweho_2125"/>
<dbReference type="Pfam" id="PF18962">
    <property type="entry name" value="Por_Secre_tail"/>
    <property type="match status" value="1"/>
</dbReference>
<dbReference type="InterPro" id="IPR026444">
    <property type="entry name" value="Secre_tail"/>
</dbReference>
<dbReference type="RefSeq" id="WP_014202448.1">
    <property type="nucleotide sequence ID" value="NC_016599.1"/>
</dbReference>
<dbReference type="InterPro" id="IPR035986">
    <property type="entry name" value="PKD_dom_sf"/>
</dbReference>
<dbReference type="CDD" id="cd00146">
    <property type="entry name" value="PKD"/>
    <property type="match status" value="1"/>
</dbReference>
<evidence type="ECO:0000313" key="3">
    <source>
        <dbReference type="EMBL" id="AEV33099.1"/>
    </source>
</evidence>
<dbReference type="Gene3D" id="2.60.40.10">
    <property type="entry name" value="Immunoglobulins"/>
    <property type="match status" value="1"/>
</dbReference>
<organism evidence="3 4">
    <name type="scientific">Owenweeksia hongkongensis (strain DSM 17368 / CIP 108786 / JCM 12287 / NRRL B-23963 / UST20020801)</name>
    <dbReference type="NCBI Taxonomy" id="926562"/>
    <lineage>
        <taxon>Bacteria</taxon>
        <taxon>Pseudomonadati</taxon>
        <taxon>Bacteroidota</taxon>
        <taxon>Flavobacteriia</taxon>
        <taxon>Flavobacteriales</taxon>
        <taxon>Owenweeksiaceae</taxon>
        <taxon>Owenweeksia</taxon>
    </lineage>
</organism>
<dbReference type="SUPFAM" id="SSF49299">
    <property type="entry name" value="PKD domain"/>
    <property type="match status" value="1"/>
</dbReference>
<reference evidence="3 4" key="1">
    <citation type="journal article" date="2012" name="Stand. Genomic Sci.">
        <title>Genome sequence of the orange-pigmented seawater bacterium Owenweeksia hongkongensis type strain (UST20020801(T)).</title>
        <authorList>
            <person name="Riedel T."/>
            <person name="Held B."/>
            <person name="Nolan M."/>
            <person name="Lucas S."/>
            <person name="Lapidus A."/>
            <person name="Tice H."/>
            <person name="Del Rio T.G."/>
            <person name="Cheng J.F."/>
            <person name="Han C."/>
            <person name="Tapia R."/>
            <person name="Goodwin L.A."/>
            <person name="Pitluck S."/>
            <person name="Liolios K."/>
            <person name="Mavromatis K."/>
            <person name="Pagani I."/>
            <person name="Ivanova N."/>
            <person name="Mikhailova N."/>
            <person name="Pati A."/>
            <person name="Chen A."/>
            <person name="Palaniappan K."/>
            <person name="Rohde M."/>
            <person name="Tindall B.J."/>
            <person name="Detter J.C."/>
            <person name="Goker M."/>
            <person name="Woyke T."/>
            <person name="Bristow J."/>
            <person name="Eisen J.A."/>
            <person name="Markowitz V."/>
            <person name="Hugenholtz P."/>
            <person name="Klenk H.P."/>
            <person name="Kyrpides N.C."/>
        </authorList>
    </citation>
    <scope>NUCLEOTIDE SEQUENCE</scope>
    <source>
        <strain evidence="4">DSM 17368 / JCM 12287 / NRRL B-23963</strain>
    </source>
</reference>
<protein>
    <submittedName>
        <fullName evidence="3">PKD domain protein</fullName>
    </submittedName>
</protein>
<dbReference type="InterPro" id="IPR013783">
    <property type="entry name" value="Ig-like_fold"/>
</dbReference>
<dbReference type="EMBL" id="CP003156">
    <property type="protein sequence ID" value="AEV33099.1"/>
    <property type="molecule type" value="Genomic_DNA"/>
</dbReference>
<dbReference type="PATRIC" id="fig|926562.3.peg.2142"/>
<dbReference type="AlphaFoldDB" id="G8R432"/>
<proteinExistence type="predicted"/>
<dbReference type="OrthoDB" id="9811934at2"/>
<dbReference type="InterPro" id="IPR052918">
    <property type="entry name" value="Motility_Chemotaxis_Reg"/>
</dbReference>
<gene>
    <name evidence="3" type="ordered locus">Oweho_2125</name>
</gene>
<accession>G8R432</accession>
<dbReference type="eggNOG" id="COG3291">
    <property type="taxonomic scope" value="Bacteria"/>
</dbReference>
<dbReference type="HOGENOM" id="CLU_334889_0_0_10"/>
<keyword evidence="4" id="KW-1185">Reference proteome</keyword>
<dbReference type="Pfam" id="PF18911">
    <property type="entry name" value="PKD_4"/>
    <property type="match status" value="1"/>
</dbReference>
<evidence type="ECO:0000256" key="1">
    <source>
        <dbReference type="ARBA" id="ARBA00022729"/>
    </source>
</evidence>
<dbReference type="PANTHER" id="PTHR35580">
    <property type="entry name" value="CELL SURFACE GLYCOPROTEIN (S-LAYER PROTEIN)-LIKE PROTEIN"/>
    <property type="match status" value="1"/>
</dbReference>
<sequence length="852" mass="93343">MLSSFAEELKHMQYLRFCLIIIAICAFHPKSFSQGNCEVWEWADSLGVNTGYQLHSIEVDADGNQYVMGDFHGSITLGTSALNAANGRYFIAKRDTNHIWSWAVQLSQKFLAGNDVFDLDINEATNSLMITGSFYDSLYLGPMSLVSGHNWSSLFVAKLDLNTQQWLWAKGVTDSSHVRGSSIITDSTGNIFVAGFDNLASAFSDSLHFGGHSLPLDTSISFVAKLSSSGNWIWVKQIGGGATPPQLAYRKSKMVAAGTFWSANLIQGKYFITALDTSGNTQWKTQSSGGSTGWVRSLKLDQNNNVYLAGDFTGGLQIGTTSLSTSLPNQFVAKVNSAGQWQWATSSDRKVVTSTSSHGLIGVVTNKFGNTYYVGSYKEEIVFGNDTIKASINKPAYLWAKCNSQGTWEWALNLKIHSFSNNTVFSRRILTSDVDGNIYFQGKTRSKARFGFNFIQNPDHFIAKINVSGIPEVNAGVDTLLQCGSRYRLPTYSNMLGEMNIKWTPEVGLSNPDTLNPTFDTKSTRTYYVSVTSSLGCTAMDTINLFVDSASSFGSGIPISTSNGSNFFCQNANFSISAPSYFSDFHWDNGDTTQSIFPKKPGKYILVARDSLGCFEMDSITLAPLADIKSPSFLLCDNDSLPLSINTFGLDSLKWNTGSKSSQIYANQPGKYWVDAYRGACWATDTVEVILFTDTANANFADSIYGLEVHFAPTSIGVNNGYWDFGDGTYLSGVNVSHTYANPGTYPVCFYSKDICGGEGEQCKNVSVTDIGITELKPIEVFSLFPNPANDILNISSARVLAPHIMVFDVSGRILLEKNLSKSNNWQLNIQSLPSGYYFIKVGNQTSKFGKI</sequence>
<dbReference type="PROSITE" id="PS50093">
    <property type="entry name" value="PKD"/>
    <property type="match status" value="1"/>
</dbReference>
<dbReference type="Proteomes" id="UP000005631">
    <property type="component" value="Chromosome"/>
</dbReference>
<dbReference type="KEGG" id="oho:Oweho_2125"/>
<name>G8R432_OWEHD</name>
<keyword evidence="1" id="KW-0732">Signal</keyword>
<evidence type="ECO:0000259" key="2">
    <source>
        <dbReference type="PROSITE" id="PS50093"/>
    </source>
</evidence>
<evidence type="ECO:0000313" key="4">
    <source>
        <dbReference type="Proteomes" id="UP000005631"/>
    </source>
</evidence>
<feature type="domain" description="PKD" evidence="2">
    <location>
        <begin position="723"/>
        <end position="769"/>
    </location>
</feature>
<dbReference type="NCBIfam" id="TIGR04183">
    <property type="entry name" value="Por_Secre_tail"/>
    <property type="match status" value="1"/>
</dbReference>
<dbReference type="PANTHER" id="PTHR35580:SF1">
    <property type="entry name" value="PHYTASE-LIKE DOMAIN-CONTAINING PROTEIN"/>
    <property type="match status" value="1"/>
</dbReference>